<dbReference type="PANTHER" id="PTHR30203:SF25">
    <property type="entry name" value="OUTER MEMBRANE PROTEIN-RELATED"/>
    <property type="match status" value="1"/>
</dbReference>
<dbReference type="Pfam" id="PF02321">
    <property type="entry name" value="OEP"/>
    <property type="match status" value="2"/>
</dbReference>
<keyword evidence="2 4" id="KW-0449">Lipoprotein</keyword>
<keyword evidence="2" id="KW-0472">Membrane</keyword>
<dbReference type="NCBIfam" id="TIGR01845">
    <property type="entry name" value="outer_NodT"/>
    <property type="match status" value="1"/>
</dbReference>
<keyword evidence="2" id="KW-0812">Transmembrane</keyword>
<gene>
    <name evidence="4" type="ordered locus">Dvul_0143</name>
</gene>
<dbReference type="AlphaFoldDB" id="A0A0H3A5B9"/>
<dbReference type="Proteomes" id="UP000009173">
    <property type="component" value="Chromosome"/>
</dbReference>
<keyword evidence="2" id="KW-1134">Transmembrane beta strand</keyword>
<feature type="compositionally biased region" description="Polar residues" evidence="3">
    <location>
        <begin position="146"/>
        <end position="155"/>
    </location>
</feature>
<dbReference type="GO" id="GO:0015562">
    <property type="term" value="F:efflux transmembrane transporter activity"/>
    <property type="evidence" value="ECO:0007669"/>
    <property type="project" value="InterPro"/>
</dbReference>
<protein>
    <submittedName>
        <fullName evidence="4">RND efflux system, outer membrane lipoprotein, NodT family</fullName>
    </submittedName>
</protein>
<dbReference type="RefSeq" id="WP_011791420.1">
    <property type="nucleotide sequence ID" value="NC_008751.1"/>
</dbReference>
<feature type="region of interest" description="Disordered" evidence="3">
    <location>
        <begin position="128"/>
        <end position="155"/>
    </location>
</feature>
<sequence length="541" mass="58347">MPESPHRPHPDRSPSGRHSTFTPLLRACLTPVLLLTLLTACAKVGPDFSAPGGDVPDVWQDASHPVASSDADVDGTWWNTFNDPVLDSLVTEARSANLSLHLAALRVFEARARLGAAVGNLYPQTQQGTGGLTWTHPSDRAPTAPQPTTGRDNPDYVQTSAGLDVVWELDFWGKFRRGIEAADADLRASMADHQTALVSVSAEVARSYILYRTVQKQLAIAETNVAIQRESLRIATARFNYGATSERDMRQALSLLRDTEARIPNLAHSLRETRNALCVLLGKAPQDISARLGDAPIPTAPTHVAVGIPADLLRRRPDVHKALATAAGQCARLGVAKADFYPAFTLGGFVGFTASNVGSFGLGDTFSNGFTAYGGPGLSLPLFNYGRIVSNVRAQDARFQQSLTSYRETVLVALRETEDAIDRFIQAQGRTALLTESASDAARSMQLALIQYQEGSTDFTTVLTAARDLATREDALAAAKGEICQSLVAMFKALGGGWHKLPGDVFIPVNALREMRERTHWGSLLEEDAPPASEGIRLPDM</sequence>
<evidence type="ECO:0000313" key="5">
    <source>
        <dbReference type="Proteomes" id="UP000009173"/>
    </source>
</evidence>
<dbReference type="GO" id="GO:0005886">
    <property type="term" value="C:plasma membrane"/>
    <property type="evidence" value="ECO:0007669"/>
    <property type="project" value="UniProtKB-SubCell"/>
</dbReference>
<dbReference type="InterPro" id="IPR003423">
    <property type="entry name" value="OMP_efflux"/>
</dbReference>
<evidence type="ECO:0000256" key="1">
    <source>
        <dbReference type="ARBA" id="ARBA00007613"/>
    </source>
</evidence>
<dbReference type="InterPro" id="IPR010131">
    <property type="entry name" value="MdtP/NodT-like"/>
</dbReference>
<comment type="similarity">
    <text evidence="1 2">Belongs to the outer membrane factor (OMF) (TC 1.B.17) family.</text>
</comment>
<dbReference type="HOGENOM" id="CLU_012817_13_0_7"/>
<dbReference type="EMBL" id="CP000527">
    <property type="protein sequence ID" value="ABM27167.1"/>
    <property type="molecule type" value="Genomic_DNA"/>
</dbReference>
<keyword evidence="2" id="KW-0564">Palmitate</keyword>
<reference evidence="5" key="1">
    <citation type="journal article" date="2009" name="Environ. Microbiol.">
        <title>Contribution of mobile genetic elements to Desulfovibrio vulgaris genome plasticity.</title>
        <authorList>
            <person name="Walker C.B."/>
            <person name="Stolyar S."/>
            <person name="Chivian D."/>
            <person name="Pinel N."/>
            <person name="Gabster J.A."/>
            <person name="Dehal P.S."/>
            <person name="He Z."/>
            <person name="Yang Z.K."/>
            <person name="Yen H.C."/>
            <person name="Zhou J."/>
            <person name="Wall J.D."/>
            <person name="Hazen T.C."/>
            <person name="Arkin A.P."/>
            <person name="Stahl D.A."/>
        </authorList>
    </citation>
    <scope>NUCLEOTIDE SEQUENCE [LARGE SCALE GENOMIC DNA]</scope>
    <source>
        <strain evidence="5">DP4</strain>
    </source>
</reference>
<name>A0A0H3A5B9_NITV4</name>
<dbReference type="Gene3D" id="1.20.1600.10">
    <property type="entry name" value="Outer membrane efflux proteins (OEP)"/>
    <property type="match status" value="1"/>
</dbReference>
<evidence type="ECO:0000256" key="3">
    <source>
        <dbReference type="SAM" id="MobiDB-lite"/>
    </source>
</evidence>
<dbReference type="PANTHER" id="PTHR30203">
    <property type="entry name" value="OUTER MEMBRANE CATION EFFLUX PROTEIN"/>
    <property type="match status" value="1"/>
</dbReference>
<proteinExistence type="inferred from homology"/>
<comment type="subcellular location">
    <subcellularLocation>
        <location evidence="2">Cell membrane</location>
        <topology evidence="2">Lipid-anchor</topology>
    </subcellularLocation>
</comment>
<accession>A0A0H3A5B9</accession>
<dbReference type="KEGG" id="dvl:Dvul_0143"/>
<organism evidence="4 5">
    <name type="scientific">Nitratidesulfovibrio vulgaris (strain DP4)</name>
    <name type="common">Desulfovibrio vulgaris</name>
    <dbReference type="NCBI Taxonomy" id="391774"/>
    <lineage>
        <taxon>Bacteria</taxon>
        <taxon>Pseudomonadati</taxon>
        <taxon>Thermodesulfobacteriota</taxon>
        <taxon>Desulfovibrionia</taxon>
        <taxon>Desulfovibrionales</taxon>
        <taxon>Desulfovibrionaceae</taxon>
        <taxon>Nitratidesulfovibrio</taxon>
    </lineage>
</organism>
<dbReference type="Gene3D" id="2.20.200.10">
    <property type="entry name" value="Outer membrane efflux proteins (OEP)"/>
    <property type="match status" value="1"/>
</dbReference>
<dbReference type="SUPFAM" id="SSF56954">
    <property type="entry name" value="Outer membrane efflux proteins (OEP)"/>
    <property type="match status" value="1"/>
</dbReference>
<evidence type="ECO:0000313" key="4">
    <source>
        <dbReference type="EMBL" id="ABM27167.1"/>
    </source>
</evidence>
<evidence type="ECO:0000256" key="2">
    <source>
        <dbReference type="RuleBase" id="RU362097"/>
    </source>
</evidence>